<organism evidence="2 3">
    <name type="scientific">Teratosphaeria nubilosa</name>
    <dbReference type="NCBI Taxonomy" id="161662"/>
    <lineage>
        <taxon>Eukaryota</taxon>
        <taxon>Fungi</taxon>
        <taxon>Dikarya</taxon>
        <taxon>Ascomycota</taxon>
        <taxon>Pezizomycotina</taxon>
        <taxon>Dothideomycetes</taxon>
        <taxon>Dothideomycetidae</taxon>
        <taxon>Mycosphaerellales</taxon>
        <taxon>Teratosphaeriaceae</taxon>
        <taxon>Teratosphaeria</taxon>
    </lineage>
</organism>
<dbReference type="Pfam" id="PF07367">
    <property type="entry name" value="FB_lectin"/>
    <property type="match status" value="1"/>
</dbReference>
<feature type="region of interest" description="Disordered" evidence="1">
    <location>
        <begin position="1"/>
        <end position="27"/>
    </location>
</feature>
<keyword evidence="3" id="KW-1185">Reference proteome</keyword>
<evidence type="ECO:0000313" key="3">
    <source>
        <dbReference type="Proteomes" id="UP000799436"/>
    </source>
</evidence>
<dbReference type="SUPFAM" id="SSF63724">
    <property type="entry name" value="Cytolysin/lectin"/>
    <property type="match status" value="1"/>
</dbReference>
<dbReference type="InterPro" id="IPR009960">
    <property type="entry name" value="Fruit_body_lectin_fun"/>
</dbReference>
<dbReference type="OrthoDB" id="4791458at2759"/>
<reference evidence="2" key="1">
    <citation type="journal article" date="2020" name="Stud. Mycol.">
        <title>101 Dothideomycetes genomes: a test case for predicting lifestyles and emergence of pathogens.</title>
        <authorList>
            <person name="Haridas S."/>
            <person name="Albert R."/>
            <person name="Binder M."/>
            <person name="Bloem J."/>
            <person name="Labutti K."/>
            <person name="Salamov A."/>
            <person name="Andreopoulos B."/>
            <person name="Baker S."/>
            <person name="Barry K."/>
            <person name="Bills G."/>
            <person name="Bluhm B."/>
            <person name="Cannon C."/>
            <person name="Castanera R."/>
            <person name="Culley D."/>
            <person name="Daum C."/>
            <person name="Ezra D."/>
            <person name="Gonzalez J."/>
            <person name="Henrissat B."/>
            <person name="Kuo A."/>
            <person name="Liang C."/>
            <person name="Lipzen A."/>
            <person name="Lutzoni F."/>
            <person name="Magnuson J."/>
            <person name="Mondo S."/>
            <person name="Nolan M."/>
            <person name="Ohm R."/>
            <person name="Pangilinan J."/>
            <person name="Park H.-J."/>
            <person name="Ramirez L."/>
            <person name="Alfaro M."/>
            <person name="Sun H."/>
            <person name="Tritt A."/>
            <person name="Yoshinaga Y."/>
            <person name="Zwiers L.-H."/>
            <person name="Turgeon B."/>
            <person name="Goodwin S."/>
            <person name="Spatafora J."/>
            <person name="Crous P."/>
            <person name="Grigoriev I."/>
        </authorList>
    </citation>
    <scope>NUCLEOTIDE SEQUENCE</scope>
    <source>
        <strain evidence="2">CBS 116005</strain>
    </source>
</reference>
<gene>
    <name evidence="2" type="ORF">EJ03DRAFT_63957</name>
</gene>
<evidence type="ECO:0000313" key="2">
    <source>
        <dbReference type="EMBL" id="KAF2770498.1"/>
    </source>
</evidence>
<dbReference type="EMBL" id="ML995825">
    <property type="protein sequence ID" value="KAF2770498.1"/>
    <property type="molecule type" value="Genomic_DNA"/>
</dbReference>
<proteinExistence type="predicted"/>
<dbReference type="Proteomes" id="UP000799436">
    <property type="component" value="Unassembled WGS sequence"/>
</dbReference>
<accession>A0A6G1LDJ0</accession>
<protein>
    <submittedName>
        <fullName evidence="2">Uncharacterized protein</fullName>
    </submittedName>
</protein>
<dbReference type="InterPro" id="IPR015926">
    <property type="entry name" value="Cytolysin/lectin"/>
</dbReference>
<dbReference type="Gene3D" id="2.60.270.20">
    <property type="entry name" value="Cytolysin/lectin"/>
    <property type="match status" value="1"/>
</dbReference>
<dbReference type="AlphaFoldDB" id="A0A6G1LDJ0"/>
<evidence type="ECO:0000256" key="1">
    <source>
        <dbReference type="SAM" id="MobiDB-lite"/>
    </source>
</evidence>
<name>A0A6G1LDJ0_9PEZI</name>
<sequence length="108" mass="12255">MSILQDSATGFGLVQRATPDDNDKGGGAEVRWGLAESDMGSLHLDIDFSGLYAGLRFEDSVSHENFVLMLGIHNYKPWIDVTGVEEQETVWRWRFRSQRGQCMQRSFV</sequence>